<organism evidence="2 3">
    <name type="scientific">Pristionchus fissidentatus</name>
    <dbReference type="NCBI Taxonomy" id="1538716"/>
    <lineage>
        <taxon>Eukaryota</taxon>
        <taxon>Metazoa</taxon>
        <taxon>Ecdysozoa</taxon>
        <taxon>Nematoda</taxon>
        <taxon>Chromadorea</taxon>
        <taxon>Rhabditida</taxon>
        <taxon>Rhabditina</taxon>
        <taxon>Diplogasteromorpha</taxon>
        <taxon>Diplogasteroidea</taxon>
        <taxon>Neodiplogasteridae</taxon>
        <taxon>Pristionchus</taxon>
    </lineage>
</organism>
<protein>
    <submittedName>
        <fullName evidence="2">Uncharacterized protein</fullName>
    </submittedName>
</protein>
<name>A0AAV5VTM5_9BILA</name>
<dbReference type="EMBL" id="BTSY01000004">
    <property type="protein sequence ID" value="GMT21357.1"/>
    <property type="molecule type" value="Genomic_DNA"/>
</dbReference>
<feature type="compositionally biased region" description="Low complexity" evidence="1">
    <location>
        <begin position="119"/>
        <end position="139"/>
    </location>
</feature>
<feature type="region of interest" description="Disordered" evidence="1">
    <location>
        <begin position="110"/>
        <end position="139"/>
    </location>
</feature>
<accession>A0AAV5VTM5</accession>
<evidence type="ECO:0000313" key="3">
    <source>
        <dbReference type="Proteomes" id="UP001432322"/>
    </source>
</evidence>
<evidence type="ECO:0000256" key="1">
    <source>
        <dbReference type="SAM" id="MobiDB-lite"/>
    </source>
</evidence>
<dbReference type="Proteomes" id="UP001432322">
    <property type="component" value="Unassembled WGS sequence"/>
</dbReference>
<gene>
    <name evidence="2" type="ORF">PFISCL1PPCAC_12654</name>
</gene>
<keyword evidence="3" id="KW-1185">Reference proteome</keyword>
<comment type="caution">
    <text evidence="2">The sequence shown here is derived from an EMBL/GenBank/DDBJ whole genome shotgun (WGS) entry which is preliminary data.</text>
</comment>
<dbReference type="AlphaFoldDB" id="A0AAV5VTM5"/>
<feature type="non-terminal residue" evidence="2">
    <location>
        <position position="1"/>
    </location>
</feature>
<sequence length="223" mass="25129">SPSTVSSTTPLSYTVTMDADENPYQAYFEQWDRYYRNVVVPQAHTLTDAVDIRSDDTFSSYVVSTACSINPSSPLYDPNVNIPLSCRDSYSEDFSVEDADVDFVNRRVFGQPQRDRDASSPSPSETSSTFTPPVLSVSESSITSEASELRWTNKMINKYAHSPETSAYANELGGIFDDDHKLNNVDEPENLRLTKLRDFSVSSMEDLRALPDPFPPKMRYLFE</sequence>
<reference evidence="2" key="1">
    <citation type="submission" date="2023-10" db="EMBL/GenBank/DDBJ databases">
        <title>Genome assembly of Pristionchus species.</title>
        <authorList>
            <person name="Yoshida K."/>
            <person name="Sommer R.J."/>
        </authorList>
    </citation>
    <scope>NUCLEOTIDE SEQUENCE</scope>
    <source>
        <strain evidence="2">RS5133</strain>
    </source>
</reference>
<proteinExistence type="predicted"/>
<evidence type="ECO:0000313" key="2">
    <source>
        <dbReference type="EMBL" id="GMT21357.1"/>
    </source>
</evidence>